<dbReference type="SUPFAM" id="SSF52540">
    <property type="entry name" value="P-loop containing nucleoside triphosphate hydrolases"/>
    <property type="match status" value="1"/>
</dbReference>
<feature type="transmembrane region" description="Helical" evidence="7">
    <location>
        <begin position="314"/>
        <end position="332"/>
    </location>
</feature>
<evidence type="ECO:0000256" key="5">
    <source>
        <dbReference type="ARBA" id="ARBA00022989"/>
    </source>
</evidence>
<dbReference type="PANTHER" id="PTHR19229">
    <property type="entry name" value="ATP-BINDING CASSETTE TRANSPORTER SUBFAMILY A ABCA"/>
    <property type="match status" value="1"/>
</dbReference>
<reference evidence="10" key="1">
    <citation type="submission" date="2016-10" db="EMBL/GenBank/DDBJ databases">
        <authorList>
            <person name="Benchimol M."/>
            <person name="Almeida L.G."/>
            <person name="Vasconcelos A.T."/>
            <person name="Perreira-Neves A."/>
            <person name="Rosa I.A."/>
            <person name="Tasca T."/>
            <person name="Bogo M.R."/>
            <person name="de Souza W."/>
        </authorList>
    </citation>
    <scope>NUCLEOTIDE SEQUENCE [LARGE SCALE GENOMIC DNA]</scope>
    <source>
        <strain evidence="10">K</strain>
    </source>
</reference>
<feature type="domain" description="ABC-2 type transporter transmembrane" evidence="9">
    <location>
        <begin position="32"/>
        <end position="401"/>
    </location>
</feature>
<keyword evidence="2" id="KW-0813">Transport</keyword>
<dbReference type="InterPro" id="IPR003439">
    <property type="entry name" value="ABC_transporter-like_ATP-bd"/>
</dbReference>
<feature type="transmembrane region" description="Helical" evidence="7">
    <location>
        <begin position="384"/>
        <end position="404"/>
    </location>
</feature>
<keyword evidence="5 7" id="KW-1133">Transmembrane helix</keyword>
<organism evidence="10 11">
    <name type="scientific">Tritrichomonas foetus</name>
    <dbReference type="NCBI Taxonomy" id="1144522"/>
    <lineage>
        <taxon>Eukaryota</taxon>
        <taxon>Metamonada</taxon>
        <taxon>Parabasalia</taxon>
        <taxon>Tritrichomonadida</taxon>
        <taxon>Tritrichomonadidae</taxon>
        <taxon>Tritrichomonas</taxon>
    </lineage>
</organism>
<dbReference type="GeneID" id="94840547"/>
<evidence type="ECO:0000256" key="7">
    <source>
        <dbReference type="SAM" id="Phobius"/>
    </source>
</evidence>
<accession>A0A1J4K019</accession>
<feature type="transmembrane region" description="Helical" evidence="7">
    <location>
        <begin position="344"/>
        <end position="364"/>
    </location>
</feature>
<name>A0A1J4K019_9EUKA</name>
<keyword evidence="11" id="KW-1185">Reference proteome</keyword>
<feature type="domain" description="ABC transporter" evidence="8">
    <location>
        <begin position="475"/>
        <end position="550"/>
    </location>
</feature>
<evidence type="ECO:0000256" key="3">
    <source>
        <dbReference type="ARBA" id="ARBA00022692"/>
    </source>
</evidence>
<keyword evidence="3 7" id="KW-0812">Transmembrane</keyword>
<feature type="transmembrane region" description="Helical" evidence="7">
    <location>
        <begin position="248"/>
        <end position="275"/>
    </location>
</feature>
<evidence type="ECO:0000256" key="4">
    <source>
        <dbReference type="ARBA" id="ARBA00022737"/>
    </source>
</evidence>
<dbReference type="OrthoDB" id="6500128at2759"/>
<evidence type="ECO:0000313" key="11">
    <source>
        <dbReference type="Proteomes" id="UP000179807"/>
    </source>
</evidence>
<dbReference type="InterPro" id="IPR013525">
    <property type="entry name" value="ABC2_TM"/>
</dbReference>
<dbReference type="RefSeq" id="XP_068357715.1">
    <property type="nucleotide sequence ID" value="XM_068505843.1"/>
</dbReference>
<keyword evidence="4" id="KW-0677">Repeat</keyword>
<dbReference type="GO" id="GO:0005524">
    <property type="term" value="F:ATP binding"/>
    <property type="evidence" value="ECO:0007669"/>
    <property type="project" value="InterPro"/>
</dbReference>
<proteinExistence type="predicted"/>
<dbReference type="AlphaFoldDB" id="A0A1J4K019"/>
<dbReference type="GO" id="GO:0016020">
    <property type="term" value="C:membrane"/>
    <property type="evidence" value="ECO:0007669"/>
    <property type="project" value="InterPro"/>
</dbReference>
<dbReference type="GO" id="GO:0016887">
    <property type="term" value="F:ATP hydrolysis activity"/>
    <property type="evidence" value="ECO:0007669"/>
    <property type="project" value="InterPro"/>
</dbReference>
<dbReference type="VEuPathDB" id="TrichDB:TRFO_27903"/>
<evidence type="ECO:0000259" key="8">
    <source>
        <dbReference type="Pfam" id="PF00005"/>
    </source>
</evidence>
<dbReference type="InterPro" id="IPR026082">
    <property type="entry name" value="ABCA"/>
</dbReference>
<dbReference type="GO" id="GO:0005319">
    <property type="term" value="F:lipid transporter activity"/>
    <property type="evidence" value="ECO:0007669"/>
    <property type="project" value="TreeGrafter"/>
</dbReference>
<comment type="caution">
    <text evidence="10">The sequence shown here is derived from an EMBL/GenBank/DDBJ whole genome shotgun (WGS) entry which is preliminary data.</text>
</comment>
<feature type="transmembrane region" description="Helical" evidence="7">
    <location>
        <begin position="202"/>
        <end position="223"/>
    </location>
</feature>
<comment type="subcellular location">
    <subcellularLocation>
        <location evidence="1">Membrane</location>
        <topology evidence="1">Multi-pass membrane protein</topology>
    </subcellularLocation>
</comment>
<evidence type="ECO:0000256" key="2">
    <source>
        <dbReference type="ARBA" id="ARBA00022448"/>
    </source>
</evidence>
<evidence type="ECO:0000256" key="6">
    <source>
        <dbReference type="ARBA" id="ARBA00023136"/>
    </source>
</evidence>
<evidence type="ECO:0000313" key="10">
    <source>
        <dbReference type="EMBL" id="OHT04579.1"/>
    </source>
</evidence>
<sequence>MANGNFFPMSHFKAVLKRRSIMIKRSVKSIISSIIGAMIFSIFVIGIYWLMMSLMKSKGKVVSFDRYKTDRPDLVFIGNSHLNDELAPHLAKMQLDESGLKSTINKYQDVNTFNDQLYDNFSQSNFYLSIPFGININRDSPTPYDISLLYNSTPNTEYETTEELNMIAFVNLNRAIWKMELGEDKDFEVINHPLTERSSQSMFGYIGPLLIICGLLTVIPLIMTQPNTDIQGETRSFMQSCTLKLAPYWVATFLIDFCIWVIITTLMWGVFNIGMIVAFHDNLFNSWYALVMAGPSFILFIYVLAFIFKKPDSASRQAFLILVLTILIPLIVQMLRQKPNPIALDWIYSLFPHIALQQLLGYMLGNVGSAKQNLSYYFKWTHSMPLLIMQIVDIPIYIIIITIIEATRTHIQRKLAKMSFGGYSDFFKQAKSKHFVSQEALVMENEVHLSHDYAVRVEDVSRLFINTAGEPIPAVNNVSLGVKEGSLFGFLGANGAGKTTLIRMITGLLSASSGSIEIFGVPIEDVKDRTVLSICPQFNNHLFNELTPREHFQI</sequence>
<feature type="transmembrane region" description="Helical" evidence="7">
    <location>
        <begin position="30"/>
        <end position="50"/>
    </location>
</feature>
<evidence type="ECO:0000259" key="9">
    <source>
        <dbReference type="Pfam" id="PF12698"/>
    </source>
</evidence>
<feature type="transmembrane region" description="Helical" evidence="7">
    <location>
        <begin position="287"/>
        <end position="308"/>
    </location>
</feature>
<protein>
    <submittedName>
        <fullName evidence="10">ABC transporter family protein</fullName>
    </submittedName>
</protein>
<dbReference type="Proteomes" id="UP000179807">
    <property type="component" value="Unassembled WGS sequence"/>
</dbReference>
<dbReference type="Pfam" id="PF00005">
    <property type="entry name" value="ABC_tran"/>
    <property type="match status" value="1"/>
</dbReference>
<evidence type="ECO:0000256" key="1">
    <source>
        <dbReference type="ARBA" id="ARBA00004141"/>
    </source>
</evidence>
<dbReference type="Gene3D" id="3.40.50.300">
    <property type="entry name" value="P-loop containing nucleotide triphosphate hydrolases"/>
    <property type="match status" value="1"/>
</dbReference>
<dbReference type="InterPro" id="IPR027417">
    <property type="entry name" value="P-loop_NTPase"/>
</dbReference>
<dbReference type="PANTHER" id="PTHR19229:SF36">
    <property type="entry name" value="ATP-BINDING CASSETTE SUB-FAMILY A MEMBER 2"/>
    <property type="match status" value="1"/>
</dbReference>
<gene>
    <name evidence="10" type="ORF">TRFO_27903</name>
</gene>
<dbReference type="EMBL" id="MLAK01000788">
    <property type="protein sequence ID" value="OHT04579.1"/>
    <property type="molecule type" value="Genomic_DNA"/>
</dbReference>
<keyword evidence="6 7" id="KW-0472">Membrane</keyword>
<dbReference type="GO" id="GO:0140359">
    <property type="term" value="F:ABC-type transporter activity"/>
    <property type="evidence" value="ECO:0007669"/>
    <property type="project" value="InterPro"/>
</dbReference>
<dbReference type="Pfam" id="PF12698">
    <property type="entry name" value="ABC2_membrane_3"/>
    <property type="match status" value="1"/>
</dbReference>